<comment type="similarity">
    <text evidence="1">Belongs to the DnaB/DnaD family.</text>
</comment>
<feature type="domain" description="DnaD N-terminal" evidence="3">
    <location>
        <begin position="18"/>
        <end position="111"/>
    </location>
</feature>
<accession>A0A6C2CC90</accession>
<dbReference type="InterPro" id="IPR053162">
    <property type="entry name" value="DnaD"/>
</dbReference>
<gene>
    <name evidence="4" type="ORF">ESZ50_00380</name>
</gene>
<protein>
    <submittedName>
        <fullName evidence="4">DnaD domain protein</fullName>
    </submittedName>
</protein>
<dbReference type="InterPro" id="IPR006343">
    <property type="entry name" value="DnaB/C_C"/>
</dbReference>
<name>A0A6C2CC90_9LACO</name>
<dbReference type="Pfam" id="PF21984">
    <property type="entry name" value="DnaD_N"/>
    <property type="match status" value="1"/>
</dbReference>
<evidence type="ECO:0000259" key="2">
    <source>
        <dbReference type="Pfam" id="PF07261"/>
    </source>
</evidence>
<dbReference type="Gene3D" id="1.10.10.630">
    <property type="entry name" value="DnaD domain-like"/>
    <property type="match status" value="1"/>
</dbReference>
<dbReference type="InterPro" id="IPR053843">
    <property type="entry name" value="DnaD_N"/>
</dbReference>
<dbReference type="OrthoDB" id="9770238at2"/>
<dbReference type="RefSeq" id="WP_148621609.1">
    <property type="nucleotide sequence ID" value="NZ_SDGZ01000003.1"/>
</dbReference>
<dbReference type="PANTHER" id="PTHR37293">
    <property type="entry name" value="PHAGE REPLICATION PROTEIN-RELATED"/>
    <property type="match status" value="1"/>
</dbReference>
<dbReference type="NCBIfam" id="TIGR01446">
    <property type="entry name" value="DnaD_dom"/>
    <property type="match status" value="1"/>
</dbReference>
<comment type="caution">
    <text evidence="4">The sequence shown here is derived from an EMBL/GenBank/DDBJ whole genome shotgun (WGS) entry which is preliminary data.</text>
</comment>
<sequence>MAEYKNLSAYLQAKNTTINNFLLTHYIELGMSNDEFLVYLQVKMMIDGGSNEPSTEKIGARLGWTPQVVFGHLTDLRGKGLLRFDTHRDETGRVITVLNFEPLLEQLLEISLDGERAVAERINEPVVKQVQSNNRTEVYQMLEQEFGRQLTPMEYETIGAWFNKDHFEPAMIKQALQEAVVNQALSLRYIETILVSWQKKNYRSVQEVIANREYRQNRAETKVDDVPDIPLDIDLSKVDWSAL</sequence>
<dbReference type="InterPro" id="IPR036388">
    <property type="entry name" value="WH-like_DNA-bd_sf"/>
</dbReference>
<evidence type="ECO:0000259" key="3">
    <source>
        <dbReference type="Pfam" id="PF21984"/>
    </source>
</evidence>
<keyword evidence="5" id="KW-1185">Reference proteome</keyword>
<feature type="domain" description="DnaB/C C-terminal" evidence="2">
    <location>
        <begin position="139"/>
        <end position="210"/>
    </location>
</feature>
<evidence type="ECO:0000256" key="1">
    <source>
        <dbReference type="ARBA" id="ARBA00093462"/>
    </source>
</evidence>
<dbReference type="EMBL" id="SDGZ01000003">
    <property type="protein sequence ID" value="TYC51023.1"/>
    <property type="molecule type" value="Genomic_DNA"/>
</dbReference>
<dbReference type="Proteomes" id="UP000371977">
    <property type="component" value="Unassembled WGS sequence"/>
</dbReference>
<proteinExistence type="inferred from homology"/>
<dbReference type="AlphaFoldDB" id="A0A6C2CC90"/>
<dbReference type="Gene3D" id="1.10.10.10">
    <property type="entry name" value="Winged helix-like DNA-binding domain superfamily/Winged helix DNA-binding domain"/>
    <property type="match status" value="1"/>
</dbReference>
<dbReference type="Pfam" id="PF07261">
    <property type="entry name" value="DnaB_2"/>
    <property type="match status" value="1"/>
</dbReference>
<dbReference type="SUPFAM" id="SSF158499">
    <property type="entry name" value="DnaD domain-like"/>
    <property type="match status" value="1"/>
</dbReference>
<reference evidence="4 5" key="1">
    <citation type="submission" date="2019-01" db="EMBL/GenBank/DDBJ databases">
        <title>Weissella sp. nov., a novel lactic acid bacterium isolated from animal feces.</title>
        <authorList>
            <person name="Wang L.-T."/>
        </authorList>
    </citation>
    <scope>NUCLEOTIDE SEQUENCE [LARGE SCALE GENOMIC DNA]</scope>
    <source>
        <strain evidence="4 5">8H-2</strain>
    </source>
</reference>
<organism evidence="4 5">
    <name type="scientific">Weissella muntiaci</name>
    <dbReference type="NCBI Taxonomy" id="2508881"/>
    <lineage>
        <taxon>Bacteria</taxon>
        <taxon>Bacillati</taxon>
        <taxon>Bacillota</taxon>
        <taxon>Bacilli</taxon>
        <taxon>Lactobacillales</taxon>
        <taxon>Lactobacillaceae</taxon>
        <taxon>Weissella</taxon>
    </lineage>
</organism>
<dbReference type="PANTHER" id="PTHR37293:SF6">
    <property type="entry name" value="DNA REPLICATION PROTEIN DNAD"/>
    <property type="match status" value="1"/>
</dbReference>
<evidence type="ECO:0000313" key="4">
    <source>
        <dbReference type="EMBL" id="TYC51023.1"/>
    </source>
</evidence>
<dbReference type="InterPro" id="IPR034829">
    <property type="entry name" value="DnaD-like_sf"/>
</dbReference>
<evidence type="ECO:0000313" key="5">
    <source>
        <dbReference type="Proteomes" id="UP000371977"/>
    </source>
</evidence>